<dbReference type="InterPro" id="IPR000719">
    <property type="entry name" value="Prot_kinase_dom"/>
</dbReference>
<dbReference type="SMART" id="SM00248">
    <property type="entry name" value="ANK"/>
    <property type="match status" value="9"/>
</dbReference>
<dbReference type="Pfam" id="PF00023">
    <property type="entry name" value="Ank"/>
    <property type="match status" value="1"/>
</dbReference>
<evidence type="ECO:0000256" key="11">
    <source>
        <dbReference type="ARBA" id="ARBA00047899"/>
    </source>
</evidence>
<evidence type="ECO:0000256" key="12">
    <source>
        <dbReference type="ARBA" id="ARBA00048679"/>
    </source>
</evidence>
<dbReference type="InterPro" id="IPR008271">
    <property type="entry name" value="Ser/Thr_kinase_AS"/>
</dbReference>
<proteinExistence type="predicted"/>
<feature type="repeat" description="ANK" evidence="13">
    <location>
        <begin position="58"/>
        <end position="90"/>
    </location>
</feature>
<keyword evidence="10 13" id="KW-0040">ANK repeat</keyword>
<dbReference type="Pfam" id="PF12796">
    <property type="entry name" value="Ank_2"/>
    <property type="match status" value="3"/>
</dbReference>
<dbReference type="PROSITE" id="PS51450">
    <property type="entry name" value="LRR"/>
    <property type="match status" value="4"/>
</dbReference>
<feature type="repeat" description="ANK" evidence="13">
    <location>
        <begin position="94"/>
        <end position="126"/>
    </location>
</feature>
<evidence type="ECO:0000256" key="9">
    <source>
        <dbReference type="ARBA" id="ARBA00022840"/>
    </source>
</evidence>
<evidence type="ECO:0000313" key="19">
    <source>
        <dbReference type="Proteomes" id="UP001307889"/>
    </source>
</evidence>
<dbReference type="InterPro" id="IPR036388">
    <property type="entry name" value="WH-like_DNA-bd_sf"/>
</dbReference>
<evidence type="ECO:0000313" key="18">
    <source>
        <dbReference type="EMBL" id="BES87695.1"/>
    </source>
</evidence>
<reference evidence="18 19" key="1">
    <citation type="submission" date="2023-09" db="EMBL/GenBank/DDBJ databases">
        <title>Nesidiocoris tenuis whole genome shotgun sequence.</title>
        <authorList>
            <person name="Shibata T."/>
            <person name="Shimoda M."/>
            <person name="Kobayashi T."/>
            <person name="Uehara T."/>
        </authorList>
    </citation>
    <scope>NUCLEOTIDE SEQUENCE [LARGE SCALE GENOMIC DNA]</scope>
    <source>
        <strain evidence="18 19">Japan</strain>
    </source>
</reference>
<dbReference type="SUPFAM" id="SSF52058">
    <property type="entry name" value="L domain-like"/>
    <property type="match status" value="1"/>
</dbReference>
<dbReference type="PROSITE" id="PS00107">
    <property type="entry name" value="PROTEIN_KINASE_ATP"/>
    <property type="match status" value="1"/>
</dbReference>
<comment type="catalytic activity">
    <reaction evidence="12">
        <text>L-seryl-[protein] + ATP = O-phospho-L-seryl-[protein] + ADP + H(+)</text>
        <dbReference type="Rhea" id="RHEA:17989"/>
        <dbReference type="Rhea" id="RHEA-COMP:9863"/>
        <dbReference type="Rhea" id="RHEA-COMP:11604"/>
        <dbReference type="ChEBI" id="CHEBI:15378"/>
        <dbReference type="ChEBI" id="CHEBI:29999"/>
        <dbReference type="ChEBI" id="CHEBI:30616"/>
        <dbReference type="ChEBI" id="CHEBI:83421"/>
        <dbReference type="ChEBI" id="CHEBI:456216"/>
        <dbReference type="EC" id="2.7.11.1"/>
    </reaction>
</comment>
<evidence type="ECO:0000256" key="14">
    <source>
        <dbReference type="PROSITE-ProRule" id="PRU10141"/>
    </source>
</evidence>
<dbReference type="InterPro" id="IPR017441">
    <property type="entry name" value="Protein_kinase_ATP_BS"/>
</dbReference>
<keyword evidence="19" id="KW-1185">Reference proteome</keyword>
<evidence type="ECO:0000256" key="5">
    <source>
        <dbReference type="ARBA" id="ARBA00022679"/>
    </source>
</evidence>
<dbReference type="PROSITE" id="PS50011">
    <property type="entry name" value="PROTEIN_KINASE_DOM"/>
    <property type="match status" value="1"/>
</dbReference>
<keyword evidence="5" id="KW-0808">Transferase</keyword>
<evidence type="ECO:0000256" key="1">
    <source>
        <dbReference type="ARBA" id="ARBA00001946"/>
    </source>
</evidence>
<dbReference type="Gene3D" id="3.80.10.10">
    <property type="entry name" value="Ribonuclease Inhibitor"/>
    <property type="match status" value="3"/>
</dbReference>
<dbReference type="Pfam" id="PF00069">
    <property type="entry name" value="Pkinase"/>
    <property type="match status" value="1"/>
</dbReference>
<organism evidence="18 19">
    <name type="scientific">Nesidiocoris tenuis</name>
    <dbReference type="NCBI Taxonomy" id="355587"/>
    <lineage>
        <taxon>Eukaryota</taxon>
        <taxon>Metazoa</taxon>
        <taxon>Ecdysozoa</taxon>
        <taxon>Arthropoda</taxon>
        <taxon>Hexapoda</taxon>
        <taxon>Insecta</taxon>
        <taxon>Pterygota</taxon>
        <taxon>Neoptera</taxon>
        <taxon>Paraneoptera</taxon>
        <taxon>Hemiptera</taxon>
        <taxon>Heteroptera</taxon>
        <taxon>Panheteroptera</taxon>
        <taxon>Cimicomorpha</taxon>
        <taxon>Miridae</taxon>
        <taxon>Dicyphina</taxon>
        <taxon>Nesidiocoris</taxon>
    </lineage>
</organism>
<evidence type="ECO:0000256" key="8">
    <source>
        <dbReference type="ARBA" id="ARBA00022777"/>
    </source>
</evidence>
<protein>
    <recommendedName>
        <fullName evidence="2">non-specific serine/threonine protein kinase</fullName>
        <ecNumber evidence="2">2.7.11.1</ecNumber>
    </recommendedName>
</protein>
<feature type="repeat" description="ANK" evidence="13">
    <location>
        <begin position="231"/>
        <end position="254"/>
    </location>
</feature>
<dbReference type="InterPro" id="IPR032675">
    <property type="entry name" value="LRR_dom_sf"/>
</dbReference>
<evidence type="ECO:0000259" key="17">
    <source>
        <dbReference type="PROSITE" id="PS51424"/>
    </source>
</evidence>
<dbReference type="Gene3D" id="3.30.70.1390">
    <property type="entry name" value="ROC domain from the Parkinson's disease-associated leucine-rich repeat kinase 2"/>
    <property type="match status" value="1"/>
</dbReference>
<dbReference type="Proteomes" id="UP001307889">
    <property type="component" value="Chromosome 1"/>
</dbReference>
<keyword evidence="9 14" id="KW-0067">ATP-binding</keyword>
<accession>A0ABN7A6H3</accession>
<dbReference type="InterPro" id="IPR056602">
    <property type="entry name" value="Beta-prop_LRRK2"/>
</dbReference>
<gene>
    <name evidence="18" type="ORF">NTJ_00500</name>
</gene>
<dbReference type="EC" id="2.7.11.1" evidence="2"/>
<dbReference type="PRINTS" id="PR00449">
    <property type="entry name" value="RASTRNSFRMNG"/>
</dbReference>
<dbReference type="Pfam" id="PF16095">
    <property type="entry name" value="COR-A"/>
    <property type="match status" value="1"/>
</dbReference>
<keyword evidence="4" id="KW-0433">Leucine-rich repeat</keyword>
<dbReference type="Pfam" id="PF23748">
    <property type="entry name" value="Beta-prop_LRRK2"/>
    <property type="match status" value="1"/>
</dbReference>
<feature type="repeat" description="ANK" evidence="13">
    <location>
        <begin position="402"/>
        <end position="434"/>
    </location>
</feature>
<dbReference type="InterPro" id="IPR020859">
    <property type="entry name" value="ROC"/>
</dbReference>
<evidence type="ECO:0000256" key="13">
    <source>
        <dbReference type="PROSITE-ProRule" id="PRU00023"/>
    </source>
</evidence>
<dbReference type="InterPro" id="IPR002110">
    <property type="entry name" value="Ankyrin_rpt"/>
</dbReference>
<dbReference type="PANTHER" id="PTHR24198">
    <property type="entry name" value="ANKYRIN REPEAT AND PROTEIN KINASE DOMAIN-CONTAINING PROTEIN"/>
    <property type="match status" value="1"/>
</dbReference>
<keyword evidence="8" id="KW-0418">Kinase</keyword>
<dbReference type="InterPro" id="IPR027417">
    <property type="entry name" value="P-loop_NTPase"/>
</dbReference>
<feature type="domain" description="Roc" evidence="17">
    <location>
        <begin position="1021"/>
        <end position="1235"/>
    </location>
</feature>
<evidence type="ECO:0000256" key="2">
    <source>
        <dbReference type="ARBA" id="ARBA00012513"/>
    </source>
</evidence>
<dbReference type="InterPro" id="IPR036770">
    <property type="entry name" value="Ankyrin_rpt-contain_sf"/>
</dbReference>
<keyword evidence="7 14" id="KW-0547">Nucleotide-binding</keyword>
<dbReference type="PROSITE" id="PS51424">
    <property type="entry name" value="ROC"/>
    <property type="match status" value="1"/>
</dbReference>
<dbReference type="SUPFAM" id="SSF50998">
    <property type="entry name" value="Quinoprotein alcohol dehydrogenase-like"/>
    <property type="match status" value="1"/>
</dbReference>
<dbReference type="EMBL" id="AP028909">
    <property type="protein sequence ID" value="BES87695.1"/>
    <property type="molecule type" value="Genomic_DNA"/>
</dbReference>
<feature type="domain" description="Protein kinase" evidence="16">
    <location>
        <begin position="1774"/>
        <end position="2074"/>
    </location>
</feature>
<name>A0ABN7A6H3_9HEMI</name>
<keyword evidence="3" id="KW-0723">Serine/threonine-protein kinase</keyword>
<dbReference type="Gene3D" id="1.10.510.10">
    <property type="entry name" value="Transferase(Phosphotransferase) domain 1"/>
    <property type="match status" value="1"/>
</dbReference>
<dbReference type="Gene3D" id="1.10.10.10">
    <property type="entry name" value="Winged helix-like DNA-binding domain superfamily/Winged helix DNA-binding domain"/>
    <property type="match status" value="1"/>
</dbReference>
<evidence type="ECO:0000256" key="15">
    <source>
        <dbReference type="SAM" id="MobiDB-lite"/>
    </source>
</evidence>
<dbReference type="SMART" id="SM00220">
    <property type="entry name" value="S_TKc"/>
    <property type="match status" value="1"/>
</dbReference>
<feature type="binding site" evidence="14">
    <location>
        <position position="1807"/>
    </location>
    <ligand>
        <name>ATP</name>
        <dbReference type="ChEBI" id="CHEBI:30616"/>
    </ligand>
</feature>
<keyword evidence="6" id="KW-0677">Repeat</keyword>
<dbReference type="InterPro" id="IPR001611">
    <property type="entry name" value="Leu-rich_rpt"/>
</dbReference>
<dbReference type="Gene3D" id="3.40.50.300">
    <property type="entry name" value="P-loop containing nucleotide triphosphate hydrolases"/>
    <property type="match status" value="1"/>
</dbReference>
<dbReference type="SUPFAM" id="SSF52540">
    <property type="entry name" value="P-loop containing nucleoside triphosphate hydrolases"/>
    <property type="match status" value="1"/>
</dbReference>
<evidence type="ECO:0000256" key="4">
    <source>
        <dbReference type="ARBA" id="ARBA00022614"/>
    </source>
</evidence>
<dbReference type="SUPFAM" id="SSF56112">
    <property type="entry name" value="Protein kinase-like (PK-like)"/>
    <property type="match status" value="1"/>
</dbReference>
<dbReference type="SMART" id="SM00369">
    <property type="entry name" value="LRR_TYP"/>
    <property type="match status" value="9"/>
</dbReference>
<evidence type="ECO:0000256" key="10">
    <source>
        <dbReference type="ARBA" id="ARBA00023043"/>
    </source>
</evidence>
<feature type="region of interest" description="Disordered" evidence="15">
    <location>
        <begin position="1688"/>
        <end position="1719"/>
    </location>
</feature>
<dbReference type="PROSITE" id="PS00108">
    <property type="entry name" value="PROTEIN_KINASE_ST"/>
    <property type="match status" value="1"/>
</dbReference>
<comment type="catalytic activity">
    <reaction evidence="11">
        <text>L-threonyl-[protein] + ATP = O-phospho-L-threonyl-[protein] + ADP + H(+)</text>
        <dbReference type="Rhea" id="RHEA:46608"/>
        <dbReference type="Rhea" id="RHEA-COMP:11060"/>
        <dbReference type="Rhea" id="RHEA-COMP:11605"/>
        <dbReference type="ChEBI" id="CHEBI:15378"/>
        <dbReference type="ChEBI" id="CHEBI:30013"/>
        <dbReference type="ChEBI" id="CHEBI:30616"/>
        <dbReference type="ChEBI" id="CHEBI:61977"/>
        <dbReference type="ChEBI" id="CHEBI:456216"/>
        <dbReference type="EC" id="2.7.11.1"/>
    </reaction>
</comment>
<dbReference type="Pfam" id="PF13855">
    <property type="entry name" value="LRR_8"/>
    <property type="match status" value="1"/>
</dbReference>
<dbReference type="InterPro" id="IPR032171">
    <property type="entry name" value="COR-A"/>
</dbReference>
<evidence type="ECO:0000256" key="7">
    <source>
        <dbReference type="ARBA" id="ARBA00022741"/>
    </source>
</evidence>
<evidence type="ECO:0000259" key="16">
    <source>
        <dbReference type="PROSITE" id="PS50011"/>
    </source>
</evidence>
<dbReference type="PROSITE" id="PS50297">
    <property type="entry name" value="ANK_REP_REGION"/>
    <property type="match status" value="4"/>
</dbReference>
<sequence length="2454" mass="275340">MDLPNLRSDSMSFDVLTPDDEEFSGRLLHQSALWDNAELLEDLLRGDQLSIMNSQDSCGRTPLHAASTTENSTCLRILLQAGADPNIPCGPRGDCKTPLHVCAEHGFVNNIILLVQHGADLMAKDANGLTALDIAEKSEHVECMKILKKAAELKETLRQSRFQLMKEACLSGDIGTVKNIIQELGVDASTVLNLQPNGSNTLLFTACEAGRKDIAKLLLEYGADGRVHQITKHSPLHIAIVKGRKDIVDLLLKKFPELVQQCTVEKWLPIHAAVINGHVGIIDTLLKFQYPQQLYCSYSIEQWTYELPFDVNFKDVTGQTPIYLASLLGNLKMVETMLKFKVKATRTRIEEEKEREDRTVNTRRRISDGIQVLMTRLSLGSKAESNEKLISPWLLDLLCNTEQETALHVAVKNNHSEIASLLLTSGANPNLLSQGDCVCLIEACKLRNITMVDLLLRHNAHDHESKALAVAIHNKDDLLIAKLLSIRAHNDPEYSINKKAMSEAVTKGHAFTSLLANTPVMVNWHGGSAQIPYIRYQWLVGAALHVNPKLKVNPKSQDIVLYAITRLDISNNSLGWIPPVMFQLQSLKVLNIAQNKIERLPTLDDFGDNTKNKMSLSPKGYIAPVLEELYLQDNRLDSLPSEIFSLPSLTILDVSNNKLSHLPYQMWKSPKLRELNVAFNLLKELPSLQPDDISECASVCSYDSSRSADTDLSTPQDVPIGFQQVDQEMYLQQFEIHHHNVWSKNVEVIEHMVTNDDEGNGPQFCPITMLNLSHNQFTSVPQNLPCLAVNLTRLNLSDNRLRSMSHITSYPAQLKQLELSGNQICCWMSLPQIDCLDPLEQAAITCYSPNSATKPKIVAGRNRSFRSAILNSVCTHRRHLRLDNLRTLILADNSLTRIQLTTDDDGITSSEDEHDAEWDLLAGAGTMKSKLMFPNLSMLDLSNNKLREIPPIIHELSSLSVLNVSGNSDIYDLPPQMGLLSRLWNLNTRGCNLQEPLKSMIESKKYKTMDVIGYLKSVLEDAKPYARMKLMIVGVQGIGKTSLLEQLRSEGHKKKPVEHWAKRMGNKSINLKTCKGTNISTVGVDIGDWTYEKKIRGQSSYGPVTFRTWDFGGQREYYATHQYFLSKRSLYLVVWKIPDGQKGISEILQWLVNIQARAPNSPVLIVGTHYDMMQENYPLSRAEDLQQLIRDRFINVVDAEKCGLPRVIDTIEVSCKTRHNIRILCNLVYDTVFSLRTPGSKTLLLQQCVPSSYLVLEDVIGQIVAEQKQQKQDPVLTTEQYRNAVASYHTNLRDSAELHQATLFLHENGVLLHYEDSTLKDLYFLDPQWLCDMLAHVVTVREINPFARYGVMRLDDLKHVFKSSNLGDVDTKGYIVHLLNKFEVAITWDNRTLLIPSLLPTEDDIYTPSVRVKIPVRSRAWASRNKKSNLNTSSSSLSSNEDSQQDYELTSRNDPEVAIRRLLLLSYVPSGFWSRLITRLLADDTVIQIVREFFIVPKEVTQDMRLTKLLDVRAEWSLWQTGMELRYGQTALFSMKEVIHTNNNSIDYQSLRLQLKQEGIWTDVNFNTVSLLEIHLPLDTLVIKRPVKEQGSDSVIGYQAIVLEPSPQKAAHLLALATDHIDILLEDWYPTLGTRFVHTSEGRLLVTRIVPCPTCLSQAMSQLNNDNSQSKKNENDDADLEFVRVSQGSAASDGDSGVADSPSSSRIASEEGLPSRLDNKPPQYSWMVEECILAAIEKKINRCPVHGEISLAHVAPDTLFLDVGEQFLVNSNTVVRGKLLGRGAFGFVFQGTCTPKTTGTKLSVAIKAIQPVPPPAGASNSAIIAYKNAQVKWERDPIQHASKAYSTARQELGILLTVRHPNIVPLIGLCIDPLCLILGLAPMGALHTILRSYRRCAATLHPNTVQSIVLQVAKALEYLHQQHIIYRDLKSENVLVWSMAAPFQDHTEVTNHIKLADYGISRLTLPTGTKGFGGTEGFMAPEIMKYNGEEEYTEKVDCFSFGMFIYELVTLHQPFESHESVKECILEGGRPNLTQRETHWPSSILDLMVLCWSHQPCDRPTASQIVSVSSAPEFTHMYDVISLNHSSSILTTAAATLHFNPDCSCQSVWLGCDNGMVYQLLASDQNWFQYSCLAPQHTAAQHATKSKPTAICVVRNTVWIGDECARIHAYCINDMKKLWWYSMVEGEDMSPVLRLLWLEPLERIAVVLGCGRIFLVVDSPPSSSSMAEGSFVLTELGSATVLHDITPLLYENNKICELWCGESNGAISVYTLEDSIVANYENLNHYNPVIANVDVVKLVSSDEEHQKYVWTYVYPGCVVYQWDADTKTILHKLDCSKLVPCSESLKSISIDEHLSPGRCQVTSLCVVKKELYIGTTWGCMVVAETWSLRPITVFRPYEGELTAIVALPDSKPTTIATFGRGYRSLIARFKEVSVNTDKDQIYPILWSTQHWVPV</sequence>
<evidence type="ECO:0000256" key="6">
    <source>
        <dbReference type="ARBA" id="ARBA00022737"/>
    </source>
</evidence>
<dbReference type="Pfam" id="PF00560">
    <property type="entry name" value="LRR_1"/>
    <property type="match status" value="1"/>
</dbReference>
<dbReference type="InterPro" id="IPR003591">
    <property type="entry name" value="Leu-rich_rpt_typical-subtyp"/>
</dbReference>
<feature type="compositionally biased region" description="Low complexity" evidence="15">
    <location>
        <begin position="1428"/>
        <end position="1440"/>
    </location>
</feature>
<dbReference type="SMART" id="SM00365">
    <property type="entry name" value="LRR_SD22"/>
    <property type="match status" value="6"/>
</dbReference>
<dbReference type="SMART" id="SM00364">
    <property type="entry name" value="LRR_BAC"/>
    <property type="match status" value="9"/>
</dbReference>
<dbReference type="PANTHER" id="PTHR24198:SF169">
    <property type="entry name" value="NON-SPECIFIC SERINE_THREONINE PROTEIN KINASE"/>
    <property type="match status" value="1"/>
</dbReference>
<dbReference type="InterPro" id="IPR011009">
    <property type="entry name" value="Kinase-like_dom_sf"/>
</dbReference>
<evidence type="ECO:0000256" key="3">
    <source>
        <dbReference type="ARBA" id="ARBA00022527"/>
    </source>
</evidence>
<feature type="compositionally biased region" description="Low complexity" evidence="15">
    <location>
        <begin position="1688"/>
        <end position="1705"/>
    </location>
</feature>
<feature type="region of interest" description="Disordered" evidence="15">
    <location>
        <begin position="1427"/>
        <end position="1450"/>
    </location>
</feature>
<dbReference type="PROSITE" id="PS50088">
    <property type="entry name" value="ANK_REPEAT"/>
    <property type="match status" value="4"/>
</dbReference>
<dbReference type="SUPFAM" id="SSF48403">
    <property type="entry name" value="Ankyrin repeat"/>
    <property type="match status" value="2"/>
</dbReference>
<dbReference type="Pfam" id="PF08477">
    <property type="entry name" value="Roc"/>
    <property type="match status" value="1"/>
</dbReference>
<dbReference type="Gene3D" id="1.25.40.20">
    <property type="entry name" value="Ankyrin repeat-containing domain"/>
    <property type="match status" value="3"/>
</dbReference>
<dbReference type="InterPro" id="IPR011047">
    <property type="entry name" value="Quinoprotein_ADH-like_sf"/>
</dbReference>
<comment type="cofactor">
    <cofactor evidence="1">
        <name>Mg(2+)</name>
        <dbReference type="ChEBI" id="CHEBI:18420"/>
    </cofactor>
</comment>